<keyword evidence="2" id="KW-1185">Reference proteome</keyword>
<dbReference type="Proteomes" id="UP000299102">
    <property type="component" value="Unassembled WGS sequence"/>
</dbReference>
<reference evidence="1 2" key="1">
    <citation type="journal article" date="2019" name="Commun. Biol.">
        <title>The bagworm genome reveals a unique fibroin gene that provides high tensile strength.</title>
        <authorList>
            <person name="Kono N."/>
            <person name="Nakamura H."/>
            <person name="Ohtoshi R."/>
            <person name="Tomita M."/>
            <person name="Numata K."/>
            <person name="Arakawa K."/>
        </authorList>
    </citation>
    <scope>NUCLEOTIDE SEQUENCE [LARGE SCALE GENOMIC DNA]</scope>
</reference>
<organism evidence="1 2">
    <name type="scientific">Eumeta variegata</name>
    <name type="common">Bagworm moth</name>
    <name type="synonym">Eumeta japonica</name>
    <dbReference type="NCBI Taxonomy" id="151549"/>
    <lineage>
        <taxon>Eukaryota</taxon>
        <taxon>Metazoa</taxon>
        <taxon>Ecdysozoa</taxon>
        <taxon>Arthropoda</taxon>
        <taxon>Hexapoda</taxon>
        <taxon>Insecta</taxon>
        <taxon>Pterygota</taxon>
        <taxon>Neoptera</taxon>
        <taxon>Endopterygota</taxon>
        <taxon>Lepidoptera</taxon>
        <taxon>Glossata</taxon>
        <taxon>Ditrysia</taxon>
        <taxon>Tineoidea</taxon>
        <taxon>Psychidae</taxon>
        <taxon>Oiketicinae</taxon>
        <taxon>Eumeta</taxon>
    </lineage>
</organism>
<name>A0A4C1Z8E8_EUMVA</name>
<accession>A0A4C1Z8E8</accession>
<proteinExistence type="predicted"/>
<protein>
    <submittedName>
        <fullName evidence="1">Uncharacterized protein</fullName>
    </submittedName>
</protein>
<comment type="caution">
    <text evidence="1">The sequence shown here is derived from an EMBL/GenBank/DDBJ whole genome shotgun (WGS) entry which is preliminary data.</text>
</comment>
<evidence type="ECO:0000313" key="2">
    <source>
        <dbReference type="Proteomes" id="UP000299102"/>
    </source>
</evidence>
<sequence length="132" mass="15317">MSMPNTGEWIEIIIREDPRRVINALPVLWELKRMGCCLLLRIAKVAIHYEVLVLMLKRNTQAVRFQQLQVFTRILVSRILNSRALAHFQHRFSTFGRQITEREQIRDCCLPAGRGCLHDTPRVAGAIPRLCL</sequence>
<dbReference type="EMBL" id="BGZK01001662">
    <property type="protein sequence ID" value="GBP84158.1"/>
    <property type="molecule type" value="Genomic_DNA"/>
</dbReference>
<dbReference type="AlphaFoldDB" id="A0A4C1Z8E8"/>
<gene>
    <name evidence="1" type="ORF">EVAR_36675_1</name>
</gene>
<evidence type="ECO:0000313" key="1">
    <source>
        <dbReference type="EMBL" id="GBP84158.1"/>
    </source>
</evidence>